<name>D7LWC2_ARALL</name>
<proteinExistence type="predicted"/>
<reference evidence="2" key="1">
    <citation type="journal article" date="2011" name="Nat. Genet.">
        <title>The Arabidopsis lyrata genome sequence and the basis of rapid genome size change.</title>
        <authorList>
            <person name="Hu T.T."/>
            <person name="Pattyn P."/>
            <person name="Bakker E.G."/>
            <person name="Cao J."/>
            <person name="Cheng J.-F."/>
            <person name="Clark R.M."/>
            <person name="Fahlgren N."/>
            <person name="Fawcett J.A."/>
            <person name="Grimwood J."/>
            <person name="Gundlach H."/>
            <person name="Haberer G."/>
            <person name="Hollister J.D."/>
            <person name="Ossowski S."/>
            <person name="Ottilar R.P."/>
            <person name="Salamov A.A."/>
            <person name="Schneeberger K."/>
            <person name="Spannagl M."/>
            <person name="Wang X."/>
            <person name="Yang L."/>
            <person name="Nasrallah M.E."/>
            <person name="Bergelson J."/>
            <person name="Carrington J.C."/>
            <person name="Gaut B.S."/>
            <person name="Schmutz J."/>
            <person name="Mayer K.F.X."/>
            <person name="Van de Peer Y."/>
            <person name="Grigoriev I.V."/>
            <person name="Nordborg M."/>
            <person name="Weigel D."/>
            <person name="Guo Y.-L."/>
        </authorList>
    </citation>
    <scope>NUCLEOTIDE SEQUENCE [LARGE SCALE GENOMIC DNA]</scope>
    <source>
        <strain evidence="2">cv. MN47</strain>
    </source>
</reference>
<gene>
    <name evidence="1" type="ORF">ARALYDRAFT_907436</name>
</gene>
<keyword evidence="2" id="KW-1185">Reference proteome</keyword>
<dbReference type="HOGENOM" id="CLU_3016964_0_0_1"/>
<dbReference type="Gramene" id="scaffold_503140.1">
    <property type="protein sequence ID" value="scaffold_503140.1"/>
    <property type="gene ID" value="scaffold_503140.1"/>
</dbReference>
<dbReference type="EMBL" id="GL348717">
    <property type="protein sequence ID" value="EFH52757.1"/>
    <property type="molecule type" value="Genomic_DNA"/>
</dbReference>
<dbReference type="AlphaFoldDB" id="D7LWC2"/>
<evidence type="ECO:0000313" key="1">
    <source>
        <dbReference type="EMBL" id="EFH52757.1"/>
    </source>
</evidence>
<accession>D7LWC2</accession>
<organism evidence="2">
    <name type="scientific">Arabidopsis lyrata subsp. lyrata</name>
    <name type="common">Lyre-leaved rock-cress</name>
    <dbReference type="NCBI Taxonomy" id="81972"/>
    <lineage>
        <taxon>Eukaryota</taxon>
        <taxon>Viridiplantae</taxon>
        <taxon>Streptophyta</taxon>
        <taxon>Embryophyta</taxon>
        <taxon>Tracheophyta</taxon>
        <taxon>Spermatophyta</taxon>
        <taxon>Magnoliopsida</taxon>
        <taxon>eudicotyledons</taxon>
        <taxon>Gunneridae</taxon>
        <taxon>Pentapetalae</taxon>
        <taxon>rosids</taxon>
        <taxon>malvids</taxon>
        <taxon>Brassicales</taxon>
        <taxon>Brassicaceae</taxon>
        <taxon>Camelineae</taxon>
        <taxon>Arabidopsis</taxon>
    </lineage>
</organism>
<sequence>MLPTEARTIMAASSWNDNGQKQFVHDVSLAGHSHQLRSVLMVVGAFTHYRAGLCVS</sequence>
<evidence type="ECO:0000313" key="2">
    <source>
        <dbReference type="Proteomes" id="UP000008694"/>
    </source>
</evidence>
<dbReference type="Proteomes" id="UP000008694">
    <property type="component" value="Unassembled WGS sequence"/>
</dbReference>
<protein>
    <submittedName>
        <fullName evidence="1">Predicted protein</fullName>
    </submittedName>
</protein>